<dbReference type="EMBL" id="RJVU01014303">
    <property type="protein sequence ID" value="ROL52977.1"/>
    <property type="molecule type" value="Genomic_DNA"/>
</dbReference>
<reference evidence="1 2" key="1">
    <citation type="submission" date="2018-10" db="EMBL/GenBank/DDBJ databases">
        <title>Genome assembly for a Yunnan-Guizhou Plateau 3E fish, Anabarilius grahami (Regan), and its evolutionary and genetic applications.</title>
        <authorList>
            <person name="Jiang W."/>
        </authorList>
    </citation>
    <scope>NUCLEOTIDE SEQUENCE [LARGE SCALE GENOMIC DNA]</scope>
    <source>
        <strain evidence="1">AG-KIZ</strain>
        <tissue evidence="1">Muscle</tissue>
    </source>
</reference>
<keyword evidence="2" id="KW-1185">Reference proteome</keyword>
<dbReference type="GO" id="GO:0005125">
    <property type="term" value="F:cytokine activity"/>
    <property type="evidence" value="ECO:0007669"/>
    <property type="project" value="InterPro"/>
</dbReference>
<protein>
    <recommendedName>
        <fullName evidence="3">Granulocyte colony-stimulating factor</fullName>
    </recommendedName>
</protein>
<comment type="caution">
    <text evidence="1">The sequence shown here is derived from an EMBL/GenBank/DDBJ whole genome shotgun (WGS) entry which is preliminary data.</text>
</comment>
<dbReference type="InterPro" id="IPR040117">
    <property type="entry name" value="GCSF/MGF"/>
</dbReference>
<evidence type="ECO:0000313" key="2">
    <source>
        <dbReference type="Proteomes" id="UP000281406"/>
    </source>
</evidence>
<sequence length="216" mass="23995">MTHFLYLTQVGVKTAAASENWKMLPSEDTFQVLAVHCCLTLVNSAPLRDPEMKRAVESAMSLAQKILRDIPGAHEACVGTTGLTLSSEAKDLEYLLSDIGIPAPPVLKSEELTMEMSFRHIVEGLELHHKLLQEIRAVLSSTEELKLLLADVTDLSAQLHEMQRLAQIPSTESQKALTLQLNGDYQVRVAAHLSLQQLRSFTQDVFRSLRHIALSN</sequence>
<dbReference type="Gene3D" id="1.20.1250.10">
    <property type="match status" value="1"/>
</dbReference>
<dbReference type="OrthoDB" id="8841348at2759"/>
<dbReference type="SUPFAM" id="SSF47266">
    <property type="entry name" value="4-helical cytokines"/>
    <property type="match status" value="1"/>
</dbReference>
<proteinExistence type="predicted"/>
<dbReference type="GO" id="GO:0045639">
    <property type="term" value="P:positive regulation of myeloid cell differentiation"/>
    <property type="evidence" value="ECO:0007669"/>
    <property type="project" value="InterPro"/>
</dbReference>
<dbReference type="Proteomes" id="UP000281406">
    <property type="component" value="Unassembled WGS sequence"/>
</dbReference>
<dbReference type="PANTHER" id="PTHR10511">
    <property type="entry name" value="GRANULOCYTE COLONY-STIMULATING FACTOR"/>
    <property type="match status" value="1"/>
</dbReference>
<accession>A0A3N0Z3B5</accession>
<dbReference type="AlphaFoldDB" id="A0A3N0Z3B5"/>
<evidence type="ECO:0000313" key="1">
    <source>
        <dbReference type="EMBL" id="ROL52977.1"/>
    </source>
</evidence>
<gene>
    <name evidence="1" type="ORF">DPX16_5528</name>
</gene>
<dbReference type="PANTHER" id="PTHR10511:SF2">
    <property type="entry name" value="GRANULOCYTE COLONY-STIMULATING FACTOR"/>
    <property type="match status" value="1"/>
</dbReference>
<name>A0A3N0Z3B5_ANAGA</name>
<dbReference type="InterPro" id="IPR009079">
    <property type="entry name" value="4_helix_cytokine-like_core"/>
</dbReference>
<organism evidence="1 2">
    <name type="scientific">Anabarilius grahami</name>
    <name type="common">Kanglang fish</name>
    <name type="synonym">Barilius grahami</name>
    <dbReference type="NCBI Taxonomy" id="495550"/>
    <lineage>
        <taxon>Eukaryota</taxon>
        <taxon>Metazoa</taxon>
        <taxon>Chordata</taxon>
        <taxon>Craniata</taxon>
        <taxon>Vertebrata</taxon>
        <taxon>Euteleostomi</taxon>
        <taxon>Actinopterygii</taxon>
        <taxon>Neopterygii</taxon>
        <taxon>Teleostei</taxon>
        <taxon>Ostariophysi</taxon>
        <taxon>Cypriniformes</taxon>
        <taxon>Xenocyprididae</taxon>
        <taxon>Xenocypridinae</taxon>
        <taxon>Xenocypridinae incertae sedis</taxon>
        <taxon>Anabarilius</taxon>
    </lineage>
</organism>
<evidence type="ECO:0008006" key="3">
    <source>
        <dbReference type="Google" id="ProtNLM"/>
    </source>
</evidence>